<feature type="region of interest" description="Disordered" evidence="1">
    <location>
        <begin position="39"/>
        <end position="68"/>
    </location>
</feature>
<dbReference type="AlphaFoldDB" id="A0AAE0YQC0"/>
<gene>
    <name evidence="2" type="ORF">RRG08_026940</name>
</gene>
<organism evidence="2 3">
    <name type="scientific">Elysia crispata</name>
    <name type="common">lettuce slug</name>
    <dbReference type="NCBI Taxonomy" id="231223"/>
    <lineage>
        <taxon>Eukaryota</taxon>
        <taxon>Metazoa</taxon>
        <taxon>Spiralia</taxon>
        <taxon>Lophotrochozoa</taxon>
        <taxon>Mollusca</taxon>
        <taxon>Gastropoda</taxon>
        <taxon>Heterobranchia</taxon>
        <taxon>Euthyneura</taxon>
        <taxon>Panpulmonata</taxon>
        <taxon>Sacoglossa</taxon>
        <taxon>Placobranchoidea</taxon>
        <taxon>Plakobranchidae</taxon>
        <taxon>Elysia</taxon>
    </lineage>
</organism>
<proteinExistence type="predicted"/>
<evidence type="ECO:0000256" key="1">
    <source>
        <dbReference type="SAM" id="MobiDB-lite"/>
    </source>
</evidence>
<evidence type="ECO:0000313" key="2">
    <source>
        <dbReference type="EMBL" id="KAK3754346.1"/>
    </source>
</evidence>
<dbReference type="Proteomes" id="UP001283361">
    <property type="component" value="Unassembled WGS sequence"/>
</dbReference>
<sequence length="179" mass="19925">MRSTHRFKSGGGYTPAWYDARAARGGSSSLANTVKLIHARESAHKSESARKSESMSARKNEDESAHEIEESNAAFKFDSEAKYHPGPQHAAASDEVLQYARSEVNFTFGEDLYMAPGDMRLRVGLSFTILRVFESYSSSPMDSFMALTPPYLEANVLRARNPPTFLFIIEITFPFSGVQ</sequence>
<name>A0AAE0YQC0_9GAST</name>
<dbReference type="EMBL" id="JAWDGP010005680">
    <property type="protein sequence ID" value="KAK3754346.1"/>
    <property type="molecule type" value="Genomic_DNA"/>
</dbReference>
<comment type="caution">
    <text evidence="2">The sequence shown here is derived from an EMBL/GenBank/DDBJ whole genome shotgun (WGS) entry which is preliminary data.</text>
</comment>
<accession>A0AAE0YQC0</accession>
<evidence type="ECO:0000313" key="3">
    <source>
        <dbReference type="Proteomes" id="UP001283361"/>
    </source>
</evidence>
<reference evidence="2" key="1">
    <citation type="journal article" date="2023" name="G3 (Bethesda)">
        <title>A reference genome for the long-term kleptoplast-retaining sea slug Elysia crispata morphotype clarki.</title>
        <authorList>
            <person name="Eastman K.E."/>
            <person name="Pendleton A.L."/>
            <person name="Shaikh M.A."/>
            <person name="Suttiyut T."/>
            <person name="Ogas R."/>
            <person name="Tomko P."/>
            <person name="Gavelis G."/>
            <person name="Widhalm J.R."/>
            <person name="Wisecaver J.H."/>
        </authorList>
    </citation>
    <scope>NUCLEOTIDE SEQUENCE</scope>
    <source>
        <strain evidence="2">ECLA1</strain>
    </source>
</reference>
<protein>
    <submittedName>
        <fullName evidence="2">Uncharacterized protein</fullName>
    </submittedName>
</protein>
<keyword evidence="3" id="KW-1185">Reference proteome</keyword>